<dbReference type="Proteomes" id="UP000216991">
    <property type="component" value="Unassembled WGS sequence"/>
</dbReference>
<evidence type="ECO:0000313" key="1">
    <source>
        <dbReference type="EMBL" id="OYQ23672.1"/>
    </source>
</evidence>
<gene>
    <name evidence="1" type="ORF">CHU93_16995</name>
</gene>
<dbReference type="AlphaFoldDB" id="A0A255Y360"/>
<dbReference type="Pfam" id="PF08856">
    <property type="entry name" value="DUF1826"/>
    <property type="match status" value="1"/>
</dbReference>
<dbReference type="EMBL" id="NOXT01000130">
    <property type="protein sequence ID" value="OYQ23672.1"/>
    <property type="molecule type" value="Genomic_DNA"/>
</dbReference>
<organism evidence="1 2">
    <name type="scientific">Sandarakinorhabdus cyanobacteriorum</name>
    <dbReference type="NCBI Taxonomy" id="1981098"/>
    <lineage>
        <taxon>Bacteria</taxon>
        <taxon>Pseudomonadati</taxon>
        <taxon>Pseudomonadota</taxon>
        <taxon>Alphaproteobacteria</taxon>
        <taxon>Sphingomonadales</taxon>
        <taxon>Sphingosinicellaceae</taxon>
        <taxon>Sandarakinorhabdus</taxon>
    </lineage>
</organism>
<proteinExistence type="predicted"/>
<protein>
    <recommendedName>
        <fullName evidence="3">DUF1826 domain-containing protein</fullName>
    </recommendedName>
</protein>
<keyword evidence="2" id="KW-1185">Reference proteome</keyword>
<dbReference type="OrthoDB" id="5342505at2"/>
<comment type="caution">
    <text evidence="1">The sequence shown here is derived from an EMBL/GenBank/DDBJ whole genome shotgun (WGS) entry which is preliminary data.</text>
</comment>
<accession>A0A255Y360</accession>
<evidence type="ECO:0008006" key="3">
    <source>
        <dbReference type="Google" id="ProtNLM"/>
    </source>
</evidence>
<sequence length="214" mass="22455">MSALARVADVLFPPITHVAMGPTPDVLGASDDPAINLAVWQRRLARALTAAAGEVLRRGTGEIRLSVAAEQAAVALAEALVAAGWPPVPVLVADVAELAQHAAARMKSPLVDLRLEIITGDACRKFHADYVGLRLITSYAGPGSQWLSNADAAALADGVALERLELRQLLAGEVALFKGKLLTDSPIIHRSPPIAGSGQRRLVLVINPAQMDCC</sequence>
<evidence type="ECO:0000313" key="2">
    <source>
        <dbReference type="Proteomes" id="UP000216991"/>
    </source>
</evidence>
<dbReference type="RefSeq" id="WP_094475325.1">
    <property type="nucleotide sequence ID" value="NZ_NOXT01000130.1"/>
</dbReference>
<dbReference type="InterPro" id="IPR014955">
    <property type="entry name" value="DUF1826"/>
</dbReference>
<name>A0A255Y360_9SPHN</name>
<reference evidence="1 2" key="1">
    <citation type="submission" date="2017-07" db="EMBL/GenBank/DDBJ databases">
        <title>Sandarakinorhabdus cyanobacteriorum sp. nov., a novel bacterium isolated from cyanobacterial aggregates in a eutrophic lake.</title>
        <authorList>
            <person name="Cai H."/>
        </authorList>
    </citation>
    <scope>NUCLEOTIDE SEQUENCE [LARGE SCALE GENOMIC DNA]</scope>
    <source>
        <strain evidence="1 2">TH057</strain>
    </source>
</reference>